<dbReference type="SUPFAM" id="SSF46946">
    <property type="entry name" value="S13-like H2TH domain"/>
    <property type="match status" value="1"/>
</dbReference>
<feature type="active site" description="Proton donor" evidence="15">
    <location>
        <position position="3"/>
    </location>
</feature>
<evidence type="ECO:0000256" key="2">
    <source>
        <dbReference type="ARBA" id="ARBA00009409"/>
    </source>
</evidence>
<dbReference type="EMBL" id="JAKUML010000001">
    <property type="protein sequence ID" value="MCJ8145450.1"/>
    <property type="molecule type" value="Genomic_DNA"/>
</dbReference>
<dbReference type="AlphaFoldDB" id="A0A9X2B9D4"/>
<dbReference type="EC" id="4.2.99.18" evidence="15"/>
<keyword evidence="9 15" id="KW-0238">DNA-binding</keyword>
<feature type="active site" description="Proton donor; for beta-elimination activity" evidence="15">
    <location>
        <position position="56"/>
    </location>
</feature>
<keyword evidence="6 15" id="KW-0863">Zinc-finger</keyword>
<feature type="binding site" evidence="15">
    <location>
        <position position="89"/>
    </location>
    <ligand>
        <name>DNA</name>
        <dbReference type="ChEBI" id="CHEBI:16991"/>
    </ligand>
</feature>
<dbReference type="Pfam" id="PF06831">
    <property type="entry name" value="H2TH"/>
    <property type="match status" value="1"/>
</dbReference>
<dbReference type="GO" id="GO:0008270">
    <property type="term" value="F:zinc ion binding"/>
    <property type="evidence" value="ECO:0007669"/>
    <property type="project" value="UniProtKB-UniRule"/>
</dbReference>
<protein>
    <recommendedName>
        <fullName evidence="15">Formamidopyrimidine-DNA glycosylase</fullName>
        <shortName evidence="15">Fapy-DNA glycosylase</shortName>
        <ecNumber evidence="15">3.2.2.23</ecNumber>
    </recommendedName>
    <alternativeName>
        <fullName evidence="15">DNA-(apurinic or apyrimidinic site) lyase MutM</fullName>
        <shortName evidence="15">AP lyase MutM</shortName>
        <ecNumber evidence="15">4.2.99.18</ecNumber>
    </alternativeName>
</protein>
<comment type="similarity">
    <text evidence="2 15">Belongs to the FPG family.</text>
</comment>
<evidence type="ECO:0000256" key="7">
    <source>
        <dbReference type="ARBA" id="ARBA00022801"/>
    </source>
</evidence>
<keyword evidence="7 15" id="KW-0378">Hydrolase</keyword>
<evidence type="ECO:0000256" key="14">
    <source>
        <dbReference type="ARBA" id="ARBA00044632"/>
    </source>
</evidence>
<evidence type="ECO:0000256" key="5">
    <source>
        <dbReference type="ARBA" id="ARBA00022763"/>
    </source>
</evidence>
<dbReference type="SUPFAM" id="SSF57716">
    <property type="entry name" value="Glucocorticoid receptor-like (DNA-binding domain)"/>
    <property type="match status" value="1"/>
</dbReference>
<dbReference type="Pfam" id="PF06827">
    <property type="entry name" value="zf-FPG_IleRS"/>
    <property type="match status" value="1"/>
</dbReference>
<dbReference type="GO" id="GO:0034039">
    <property type="term" value="F:8-oxo-7,8-dihydroguanine DNA N-glycosylase activity"/>
    <property type="evidence" value="ECO:0007669"/>
    <property type="project" value="TreeGrafter"/>
</dbReference>
<keyword evidence="13 15" id="KW-0326">Glycosidase</keyword>
<comment type="catalytic activity">
    <reaction evidence="14 15">
        <text>2'-deoxyribonucleotide-(2'-deoxyribose 5'-phosphate)-2'-deoxyribonucleotide-DNA = a 3'-end 2'-deoxyribonucleotide-(2,3-dehydro-2,3-deoxyribose 5'-phosphate)-DNA + a 5'-end 5'-phospho-2'-deoxyribonucleoside-DNA + H(+)</text>
        <dbReference type="Rhea" id="RHEA:66592"/>
        <dbReference type="Rhea" id="RHEA-COMP:13180"/>
        <dbReference type="Rhea" id="RHEA-COMP:16897"/>
        <dbReference type="Rhea" id="RHEA-COMP:17067"/>
        <dbReference type="ChEBI" id="CHEBI:15378"/>
        <dbReference type="ChEBI" id="CHEBI:136412"/>
        <dbReference type="ChEBI" id="CHEBI:157695"/>
        <dbReference type="ChEBI" id="CHEBI:167181"/>
        <dbReference type="EC" id="4.2.99.18"/>
    </reaction>
</comment>
<dbReference type="SMART" id="SM00898">
    <property type="entry name" value="Fapy_DNA_glyco"/>
    <property type="match status" value="1"/>
</dbReference>
<dbReference type="RefSeq" id="WP_241570115.1">
    <property type="nucleotide sequence ID" value="NZ_JAKUML010000001.1"/>
</dbReference>
<feature type="active site" description="Schiff-base intermediate with DNA" evidence="15">
    <location>
        <position position="2"/>
    </location>
</feature>
<dbReference type="GO" id="GO:0140078">
    <property type="term" value="F:class I DNA-(apurinic or apyrimidinic site) endonuclease activity"/>
    <property type="evidence" value="ECO:0007669"/>
    <property type="project" value="UniProtKB-EC"/>
</dbReference>
<dbReference type="InterPro" id="IPR012319">
    <property type="entry name" value="FPG_cat"/>
</dbReference>
<evidence type="ECO:0000256" key="12">
    <source>
        <dbReference type="ARBA" id="ARBA00023268"/>
    </source>
</evidence>
<comment type="catalytic activity">
    <reaction evidence="1 15">
        <text>Hydrolysis of DNA containing ring-opened 7-methylguanine residues, releasing 2,6-diamino-4-hydroxy-5-(N-methyl)formamidopyrimidine.</text>
        <dbReference type="EC" id="3.2.2.23"/>
    </reaction>
</comment>
<dbReference type="SMART" id="SM01232">
    <property type="entry name" value="H2TH"/>
    <property type="match status" value="1"/>
</dbReference>
<evidence type="ECO:0000256" key="1">
    <source>
        <dbReference type="ARBA" id="ARBA00001668"/>
    </source>
</evidence>
<feature type="domain" description="Formamidopyrimidine-DNA glycosylase catalytic" evidence="17">
    <location>
        <begin position="2"/>
        <end position="110"/>
    </location>
</feature>
<feature type="binding site" evidence="15">
    <location>
        <position position="107"/>
    </location>
    <ligand>
        <name>DNA</name>
        <dbReference type="ChEBI" id="CHEBI:16991"/>
    </ligand>
</feature>
<accession>A0A9X2B9D4</accession>
<proteinExistence type="inferred from homology"/>
<name>A0A9X2B9D4_9GAMM</name>
<evidence type="ECO:0000256" key="4">
    <source>
        <dbReference type="ARBA" id="ARBA00022723"/>
    </source>
</evidence>
<evidence type="ECO:0000256" key="6">
    <source>
        <dbReference type="ARBA" id="ARBA00022771"/>
    </source>
</evidence>
<gene>
    <name evidence="15 18" type="primary">mutM</name>
    <name evidence="15" type="synonym">fpg</name>
    <name evidence="18" type="ORF">MKI79_00695</name>
</gene>
<evidence type="ECO:0000259" key="16">
    <source>
        <dbReference type="PROSITE" id="PS51066"/>
    </source>
</evidence>
<keyword evidence="10 15" id="KW-0234">DNA repair</keyword>
<dbReference type="FunFam" id="1.10.8.50:FF:000003">
    <property type="entry name" value="Formamidopyrimidine-DNA glycosylase"/>
    <property type="match status" value="1"/>
</dbReference>
<dbReference type="Pfam" id="PF01149">
    <property type="entry name" value="Fapy_DNA_glyco"/>
    <property type="match status" value="1"/>
</dbReference>
<dbReference type="NCBIfam" id="TIGR00577">
    <property type="entry name" value="fpg"/>
    <property type="match status" value="1"/>
</dbReference>
<dbReference type="CDD" id="cd08966">
    <property type="entry name" value="EcFpg-like_N"/>
    <property type="match status" value="1"/>
</dbReference>
<dbReference type="InterPro" id="IPR020629">
    <property type="entry name" value="FPG_Glyclase"/>
</dbReference>
<dbReference type="SUPFAM" id="SSF81624">
    <property type="entry name" value="N-terminal domain of MutM-like DNA repair proteins"/>
    <property type="match status" value="1"/>
</dbReference>
<evidence type="ECO:0000256" key="13">
    <source>
        <dbReference type="ARBA" id="ARBA00023295"/>
    </source>
</evidence>
<feature type="active site" description="Proton donor; for delta-elimination activity" evidence="15">
    <location>
        <position position="257"/>
    </location>
</feature>
<dbReference type="Gene3D" id="3.20.190.10">
    <property type="entry name" value="MutM-like, N-terminal"/>
    <property type="match status" value="1"/>
</dbReference>
<evidence type="ECO:0000256" key="11">
    <source>
        <dbReference type="ARBA" id="ARBA00023239"/>
    </source>
</evidence>
<comment type="function">
    <text evidence="15">Involved in base excision repair of DNA damaged by oxidation or by mutagenic agents. Acts as DNA glycosylase that recognizes and removes damaged bases. Has a preference for oxidized purines, such as 7,8-dihydro-8-oxoguanine (8-oxoG). Has AP (apurinic/apyrimidinic) lyase activity and introduces nicks in the DNA strand. Cleaves the DNA backbone by beta-delta elimination to generate a single-strand break at the site of the removed base with both 3'- and 5'-phosphates.</text>
</comment>
<dbReference type="InterPro" id="IPR000214">
    <property type="entry name" value="Znf_DNA_glyclase/AP_lyase"/>
</dbReference>
<dbReference type="InterPro" id="IPR015886">
    <property type="entry name" value="H2TH_FPG"/>
</dbReference>
<dbReference type="Gene3D" id="1.10.8.50">
    <property type="match status" value="1"/>
</dbReference>
<dbReference type="NCBIfam" id="NF002211">
    <property type="entry name" value="PRK01103.1"/>
    <property type="match status" value="1"/>
</dbReference>
<keyword evidence="12 15" id="KW-0511">Multifunctional enzyme</keyword>
<evidence type="ECO:0000313" key="18">
    <source>
        <dbReference type="EMBL" id="MCJ8145450.1"/>
    </source>
</evidence>
<dbReference type="GO" id="GO:0006284">
    <property type="term" value="P:base-excision repair"/>
    <property type="evidence" value="ECO:0007669"/>
    <property type="project" value="InterPro"/>
</dbReference>
<dbReference type="GO" id="GO:0003684">
    <property type="term" value="F:damaged DNA binding"/>
    <property type="evidence" value="ECO:0007669"/>
    <property type="project" value="InterPro"/>
</dbReference>
<keyword evidence="8 15" id="KW-0862">Zinc</keyword>
<evidence type="ECO:0000256" key="15">
    <source>
        <dbReference type="HAMAP-Rule" id="MF_00103"/>
    </source>
</evidence>
<dbReference type="PANTHER" id="PTHR22993">
    <property type="entry name" value="FORMAMIDOPYRIMIDINE-DNA GLYCOSYLASE"/>
    <property type="match status" value="1"/>
</dbReference>
<dbReference type="InterPro" id="IPR010979">
    <property type="entry name" value="Ribosomal_uS13-like_H2TH"/>
</dbReference>
<evidence type="ECO:0000313" key="19">
    <source>
        <dbReference type="Proteomes" id="UP001139701"/>
    </source>
</evidence>
<evidence type="ECO:0000256" key="3">
    <source>
        <dbReference type="ARBA" id="ARBA00011245"/>
    </source>
</evidence>
<comment type="caution">
    <text evidence="18">The sequence shown here is derived from an EMBL/GenBank/DDBJ whole genome shotgun (WGS) entry which is preliminary data.</text>
</comment>
<organism evidence="18 19">
    <name type="scientific">Acinetobacter sedimenti</name>
    <dbReference type="NCBI Taxonomy" id="2919922"/>
    <lineage>
        <taxon>Bacteria</taxon>
        <taxon>Pseudomonadati</taxon>
        <taxon>Pseudomonadota</taxon>
        <taxon>Gammaproteobacteria</taxon>
        <taxon>Moraxellales</taxon>
        <taxon>Moraxellaceae</taxon>
        <taxon>Acinetobacter</taxon>
    </lineage>
</organism>
<dbReference type="InterPro" id="IPR035937">
    <property type="entry name" value="FPG_N"/>
</dbReference>
<evidence type="ECO:0000259" key="17">
    <source>
        <dbReference type="PROSITE" id="PS51068"/>
    </source>
</evidence>
<evidence type="ECO:0000256" key="10">
    <source>
        <dbReference type="ARBA" id="ARBA00023204"/>
    </source>
</evidence>
<evidence type="ECO:0000256" key="9">
    <source>
        <dbReference type="ARBA" id="ARBA00023125"/>
    </source>
</evidence>
<feature type="domain" description="FPG-type" evidence="16">
    <location>
        <begin position="233"/>
        <end position="267"/>
    </location>
</feature>
<evidence type="ECO:0000256" key="8">
    <source>
        <dbReference type="ARBA" id="ARBA00022833"/>
    </source>
</evidence>
<comment type="subunit">
    <text evidence="3 15">Monomer.</text>
</comment>
<keyword evidence="11 15" id="KW-0456">Lyase</keyword>
<keyword evidence="5 15" id="KW-0227">DNA damage</keyword>
<keyword evidence="4 15" id="KW-0479">Metal-binding</keyword>
<dbReference type="InterPro" id="IPR010663">
    <property type="entry name" value="Znf_FPG/IleRS"/>
</dbReference>
<sequence length="297" mass="33141">MPELPEVETTKASLEPLLGLRLVNVTVYQPSLRWAVPADLSQLIGLTLNHLSRRSKYIIADFEGKQMLWHLGMSGSFRLCEPYTELRKHDHVVFDFGDIHLRYHDPRRFGCLLWLDQLNQQKLIDPLGPEPLSDDFSADYLFEKLKNKQVAIKVGLMDNHIVVGVGNIYATECLFNTAIHPAQPANSLSQAQVIALVAEIKKVLAHAIQLGGSTLRDYSNASGENGYFQQTLLAYGRVGEMCVNCETPIENIKLGQRASAFCPQCQPLKKVKIKTTATKSKKKATQVSARKTNGVVK</sequence>
<dbReference type="PROSITE" id="PS51066">
    <property type="entry name" value="ZF_FPG_2"/>
    <property type="match status" value="1"/>
</dbReference>
<feature type="binding site" evidence="15">
    <location>
        <position position="148"/>
    </location>
    <ligand>
        <name>DNA</name>
        <dbReference type="ChEBI" id="CHEBI:16991"/>
    </ligand>
</feature>
<keyword evidence="19" id="KW-1185">Reference proteome</keyword>
<reference evidence="18" key="1">
    <citation type="submission" date="2022-02" db="EMBL/GenBank/DDBJ databases">
        <title>Acinetobacter A3.8 sp. nov., isolated from Sediment (Zhairuo Island).</title>
        <authorList>
            <person name="Zheng K."/>
        </authorList>
    </citation>
    <scope>NUCLEOTIDE SEQUENCE</scope>
    <source>
        <strain evidence="18">A3.8</strain>
    </source>
</reference>
<dbReference type="PANTHER" id="PTHR22993:SF9">
    <property type="entry name" value="FORMAMIDOPYRIMIDINE-DNA GLYCOSYLASE"/>
    <property type="match status" value="1"/>
</dbReference>
<dbReference type="Proteomes" id="UP001139701">
    <property type="component" value="Unassembled WGS sequence"/>
</dbReference>
<dbReference type="PROSITE" id="PS51068">
    <property type="entry name" value="FPG_CAT"/>
    <property type="match status" value="1"/>
</dbReference>
<comment type="cofactor">
    <cofactor evidence="15">
        <name>Zn(2+)</name>
        <dbReference type="ChEBI" id="CHEBI:29105"/>
    </cofactor>
    <text evidence="15">Binds 1 zinc ion per subunit.</text>
</comment>
<dbReference type="HAMAP" id="MF_00103">
    <property type="entry name" value="Fapy_DNA_glycosyl"/>
    <property type="match status" value="1"/>
</dbReference>
<dbReference type="EC" id="3.2.2.23" evidence="15"/>